<dbReference type="RefSeq" id="XP_068138566.1">
    <property type="nucleotide sequence ID" value="XM_068282465.1"/>
</dbReference>
<evidence type="ECO:0000313" key="3">
    <source>
        <dbReference type="Proteomes" id="UP000182444"/>
    </source>
</evidence>
<evidence type="ECO:0000256" key="1">
    <source>
        <dbReference type="SAM" id="MobiDB-lite"/>
    </source>
</evidence>
<dbReference type="Proteomes" id="UP000182444">
    <property type="component" value="Chromosome 1C"/>
</dbReference>
<dbReference type="EMBL" id="CP017555">
    <property type="protein sequence ID" value="AOW03076.1"/>
    <property type="molecule type" value="Genomic_DNA"/>
</dbReference>
<name>A0A1D8NBR5_YARLL</name>
<reference evidence="2 3" key="1">
    <citation type="journal article" date="2016" name="PLoS ONE">
        <title>Sequence Assembly of Yarrowia lipolytica Strain W29/CLIB89 Shows Transposable Element Diversity.</title>
        <authorList>
            <person name="Magnan C."/>
            <person name="Yu J."/>
            <person name="Chang I."/>
            <person name="Jahn E."/>
            <person name="Kanomata Y."/>
            <person name="Wu J."/>
            <person name="Zeller M."/>
            <person name="Oakes M."/>
            <person name="Baldi P."/>
            <person name="Sandmeyer S."/>
        </authorList>
    </citation>
    <scope>NUCLEOTIDE SEQUENCE [LARGE SCALE GENOMIC DNA]</scope>
    <source>
        <strain evidence="3">CLIB89(W29)</strain>
    </source>
</reference>
<feature type="region of interest" description="Disordered" evidence="1">
    <location>
        <begin position="53"/>
        <end position="78"/>
    </location>
</feature>
<protein>
    <submittedName>
        <fullName evidence="2">Uncharacterized protein</fullName>
    </submittedName>
</protein>
<dbReference type="GeneID" id="94583088"/>
<dbReference type="AlphaFoldDB" id="A0A1D8NBR5"/>
<accession>A0A1D8NBR5</accession>
<organism evidence="2 3">
    <name type="scientific">Yarrowia lipolytica</name>
    <name type="common">Candida lipolytica</name>
    <dbReference type="NCBI Taxonomy" id="4952"/>
    <lineage>
        <taxon>Eukaryota</taxon>
        <taxon>Fungi</taxon>
        <taxon>Dikarya</taxon>
        <taxon>Ascomycota</taxon>
        <taxon>Saccharomycotina</taxon>
        <taxon>Dipodascomycetes</taxon>
        <taxon>Dipodascales</taxon>
        <taxon>Dipodascales incertae sedis</taxon>
        <taxon>Yarrowia</taxon>
    </lineage>
</organism>
<proteinExistence type="predicted"/>
<dbReference type="VEuPathDB" id="FungiDB:YALI1_C26318g"/>
<feature type="compositionally biased region" description="Basic and acidic residues" evidence="1">
    <location>
        <begin position="62"/>
        <end position="78"/>
    </location>
</feature>
<gene>
    <name evidence="2" type="ORF">YALI1_C26318g</name>
</gene>
<sequence length="78" mass="8716">MNQSTEVPEVPGTRSCPMPLNQHQQVLKNGYCFGNRSSLVSLNMVHTTTAHYSTDQKGIEPSSKEKKVTRVRERCIGP</sequence>
<evidence type="ECO:0000313" key="2">
    <source>
        <dbReference type="EMBL" id="AOW03076.1"/>
    </source>
</evidence>